<keyword evidence="3 5" id="KW-0720">Serine protease</keyword>
<evidence type="ECO:0000313" key="10">
    <source>
        <dbReference type="EMBL" id="CAF3329616.1"/>
    </source>
</evidence>
<sequence length="355" mass="37752">MRILPNTYMLQVLIITLLSIVRQSSQTVYSCNKNVSCGCSASSVSISRIVGGEDASSGAWNWAVSIRIGSSGLCGGSIISSSWVITAAHCVADFTPSDFIVYAGSNARWSGSQSRTVSNIIAHENFNPLTYEYDIALLQLSSPLNMSDPALSKICLPNVTQATLSAGEWPPSGTSVVTIGWGRLSESGSLPSALQQVTLQTVGYQTSTCRPVMVNWQVQFCASVINGTKDTCQGDSGGPMMMFSSSNQWILVGLTSSGIGCARPQYAGLYTRVATFQDWINLNTNSTNSNGTSLGSNNSNDTNTTTMPTRTTMPTTITIPTTTFGPITLHANTVAASIRNVLVVVLFSLLPLSFY</sequence>
<dbReference type="Proteomes" id="UP000663873">
    <property type="component" value="Unassembled WGS sequence"/>
</dbReference>
<protein>
    <recommendedName>
        <fullName evidence="8">Peptidase S1 domain-containing protein</fullName>
    </recommendedName>
</protein>
<keyword evidence="2 5" id="KW-0378">Hydrolase</keyword>
<proteinExistence type="predicted"/>
<keyword evidence="1 5" id="KW-0645">Protease</keyword>
<feature type="domain" description="Peptidase S1" evidence="8">
    <location>
        <begin position="49"/>
        <end position="285"/>
    </location>
</feature>
<keyword evidence="16" id="KW-1185">Reference proteome</keyword>
<dbReference type="EMBL" id="CAJOBP010001903">
    <property type="protein sequence ID" value="CAF4320293.1"/>
    <property type="molecule type" value="Genomic_DNA"/>
</dbReference>
<dbReference type="GO" id="GO:0006508">
    <property type="term" value="P:proteolysis"/>
    <property type="evidence" value="ECO:0007669"/>
    <property type="project" value="UniProtKB-KW"/>
</dbReference>
<dbReference type="SMART" id="SM00020">
    <property type="entry name" value="Tryp_SPc"/>
    <property type="match status" value="1"/>
</dbReference>
<dbReference type="InterPro" id="IPR018114">
    <property type="entry name" value="TRYPSIN_HIS"/>
</dbReference>
<evidence type="ECO:0000256" key="4">
    <source>
        <dbReference type="ARBA" id="ARBA00023157"/>
    </source>
</evidence>
<dbReference type="Proteomes" id="UP000663833">
    <property type="component" value="Unassembled WGS sequence"/>
</dbReference>
<dbReference type="EMBL" id="CAJNYD010001315">
    <property type="protein sequence ID" value="CAF3329616.1"/>
    <property type="molecule type" value="Genomic_DNA"/>
</dbReference>
<evidence type="ECO:0000256" key="5">
    <source>
        <dbReference type="RuleBase" id="RU363034"/>
    </source>
</evidence>
<evidence type="ECO:0000313" key="13">
    <source>
        <dbReference type="EMBL" id="CAF4436292.1"/>
    </source>
</evidence>
<feature type="region of interest" description="Disordered" evidence="6">
    <location>
        <begin position="287"/>
        <end position="315"/>
    </location>
</feature>
<dbReference type="EMBL" id="CAJOBO010002183">
    <property type="protein sequence ID" value="CAF4436292.1"/>
    <property type="molecule type" value="Genomic_DNA"/>
</dbReference>
<evidence type="ECO:0000313" key="16">
    <source>
        <dbReference type="Proteomes" id="UP000663873"/>
    </source>
</evidence>
<dbReference type="PROSITE" id="PS50240">
    <property type="entry name" value="TRYPSIN_DOM"/>
    <property type="match status" value="1"/>
</dbReference>
<feature type="chain" id="PRO_5044132211" description="Peptidase S1 domain-containing protein" evidence="7">
    <location>
        <begin position="28"/>
        <end position="355"/>
    </location>
</feature>
<dbReference type="Gene3D" id="2.40.10.10">
    <property type="entry name" value="Trypsin-like serine proteases"/>
    <property type="match status" value="1"/>
</dbReference>
<evidence type="ECO:0000313" key="12">
    <source>
        <dbReference type="EMBL" id="CAF4320293.1"/>
    </source>
</evidence>
<comment type="caution">
    <text evidence="9">The sequence shown here is derived from an EMBL/GenBank/DDBJ whole genome shotgun (WGS) entry which is preliminary data.</text>
</comment>
<dbReference type="EMBL" id="CAJNXB010000452">
    <property type="protein sequence ID" value="CAF3055665.1"/>
    <property type="molecule type" value="Genomic_DNA"/>
</dbReference>
<feature type="signal peptide" evidence="7">
    <location>
        <begin position="1"/>
        <end position="27"/>
    </location>
</feature>
<evidence type="ECO:0000313" key="9">
    <source>
        <dbReference type="EMBL" id="CAF3055665.1"/>
    </source>
</evidence>
<dbReference type="AlphaFoldDB" id="A0A817M594"/>
<dbReference type="PRINTS" id="PR00722">
    <property type="entry name" value="CHYMOTRYPSIN"/>
</dbReference>
<dbReference type="PROSITE" id="PS00135">
    <property type="entry name" value="TRYPSIN_SER"/>
    <property type="match status" value="1"/>
</dbReference>
<dbReference type="FunFam" id="2.40.10.10:FF:000003">
    <property type="entry name" value="Transmembrane serine protease 3"/>
    <property type="match status" value="1"/>
</dbReference>
<dbReference type="InterPro" id="IPR009003">
    <property type="entry name" value="Peptidase_S1_PA"/>
</dbReference>
<reference evidence="9" key="1">
    <citation type="submission" date="2021-02" db="EMBL/GenBank/DDBJ databases">
        <authorList>
            <person name="Nowell W R."/>
        </authorList>
    </citation>
    <scope>NUCLEOTIDE SEQUENCE</scope>
</reference>
<dbReference type="PROSITE" id="PS00134">
    <property type="entry name" value="TRYPSIN_HIS"/>
    <property type="match status" value="1"/>
</dbReference>
<dbReference type="EMBL" id="CAJNYT010002475">
    <property type="protein sequence ID" value="CAF3470302.1"/>
    <property type="molecule type" value="Genomic_DNA"/>
</dbReference>
<organism evidence="9 15">
    <name type="scientific">Rotaria socialis</name>
    <dbReference type="NCBI Taxonomy" id="392032"/>
    <lineage>
        <taxon>Eukaryota</taxon>
        <taxon>Metazoa</taxon>
        <taxon>Spiralia</taxon>
        <taxon>Gnathifera</taxon>
        <taxon>Rotifera</taxon>
        <taxon>Eurotatoria</taxon>
        <taxon>Bdelloidea</taxon>
        <taxon>Philodinida</taxon>
        <taxon>Philodinidae</taxon>
        <taxon>Rotaria</taxon>
    </lineage>
</organism>
<dbReference type="SUPFAM" id="SSF50494">
    <property type="entry name" value="Trypsin-like serine proteases"/>
    <property type="match status" value="1"/>
</dbReference>
<evidence type="ECO:0000313" key="14">
    <source>
        <dbReference type="EMBL" id="CAF4484890.1"/>
    </source>
</evidence>
<name>A0A817M594_9BILA</name>
<dbReference type="InterPro" id="IPR043504">
    <property type="entry name" value="Peptidase_S1_PA_chymotrypsin"/>
</dbReference>
<keyword evidence="7" id="KW-0732">Signal</keyword>
<accession>A0A817M594</accession>
<dbReference type="Proteomes" id="UP000663851">
    <property type="component" value="Unassembled WGS sequence"/>
</dbReference>
<dbReference type="Proteomes" id="UP000663825">
    <property type="component" value="Unassembled WGS sequence"/>
</dbReference>
<evidence type="ECO:0000313" key="11">
    <source>
        <dbReference type="EMBL" id="CAF3470302.1"/>
    </source>
</evidence>
<evidence type="ECO:0000259" key="8">
    <source>
        <dbReference type="PROSITE" id="PS50240"/>
    </source>
</evidence>
<dbReference type="CDD" id="cd00190">
    <property type="entry name" value="Tryp_SPc"/>
    <property type="match status" value="1"/>
</dbReference>
<dbReference type="InterPro" id="IPR001314">
    <property type="entry name" value="Peptidase_S1A"/>
</dbReference>
<dbReference type="Proteomes" id="UP000663848">
    <property type="component" value="Unassembled WGS sequence"/>
</dbReference>
<evidence type="ECO:0000256" key="7">
    <source>
        <dbReference type="SAM" id="SignalP"/>
    </source>
</evidence>
<dbReference type="EMBL" id="CAJOBR010000235">
    <property type="protein sequence ID" value="CAF4484890.1"/>
    <property type="molecule type" value="Genomic_DNA"/>
</dbReference>
<evidence type="ECO:0000256" key="3">
    <source>
        <dbReference type="ARBA" id="ARBA00022825"/>
    </source>
</evidence>
<evidence type="ECO:0000256" key="1">
    <source>
        <dbReference type="ARBA" id="ARBA00022670"/>
    </source>
</evidence>
<dbReference type="InterPro" id="IPR001254">
    <property type="entry name" value="Trypsin_dom"/>
</dbReference>
<evidence type="ECO:0000256" key="6">
    <source>
        <dbReference type="SAM" id="MobiDB-lite"/>
    </source>
</evidence>
<keyword evidence="4" id="KW-1015">Disulfide bond</keyword>
<gene>
    <name evidence="11" type="ORF">GRG538_LOCUS15599</name>
    <name evidence="13" type="ORF">HFQ381_LOCUS22763</name>
    <name evidence="10" type="ORF">LUA448_LOCUS10893</name>
    <name evidence="14" type="ORF">QYT958_LOCUS3356</name>
    <name evidence="9" type="ORF">TIS948_LOCUS4271</name>
    <name evidence="12" type="ORF">UJA718_LOCUS13821</name>
</gene>
<dbReference type="OrthoDB" id="414661at2759"/>
<dbReference type="InterPro" id="IPR033116">
    <property type="entry name" value="TRYPSIN_SER"/>
</dbReference>
<evidence type="ECO:0000313" key="15">
    <source>
        <dbReference type="Proteomes" id="UP000663825"/>
    </source>
</evidence>
<evidence type="ECO:0000256" key="2">
    <source>
        <dbReference type="ARBA" id="ARBA00022801"/>
    </source>
</evidence>
<dbReference type="PANTHER" id="PTHR24252:SF7">
    <property type="entry name" value="HYALIN"/>
    <property type="match status" value="1"/>
</dbReference>
<dbReference type="PANTHER" id="PTHR24252">
    <property type="entry name" value="ACROSIN-RELATED"/>
    <property type="match status" value="1"/>
</dbReference>
<dbReference type="Pfam" id="PF00089">
    <property type="entry name" value="Trypsin"/>
    <property type="match status" value="1"/>
</dbReference>
<dbReference type="GO" id="GO:0004252">
    <property type="term" value="F:serine-type endopeptidase activity"/>
    <property type="evidence" value="ECO:0007669"/>
    <property type="project" value="InterPro"/>
</dbReference>
<dbReference type="Proteomes" id="UP000663872">
    <property type="component" value="Unassembled WGS sequence"/>
</dbReference>